<reference evidence="4 5" key="1">
    <citation type="submission" date="2019-12" db="EMBL/GenBank/DDBJ databases">
        <title>Full genome sequence of a Bacillus safensis strain isolated from commercially available natto in Indonesia.</title>
        <authorList>
            <person name="Yoshida M."/>
            <person name="Uomi M."/>
            <person name="Waturangi D."/>
            <person name="Ekaputri J.J."/>
            <person name="Setiamarga D.H.E."/>
        </authorList>
    </citation>
    <scope>NUCLEOTIDE SEQUENCE [LARGE SCALE GENOMIC DNA]</scope>
    <source>
        <strain evidence="4 5">IDN1</strain>
    </source>
</reference>
<evidence type="ECO:0000256" key="2">
    <source>
        <dbReference type="RuleBase" id="RU003515"/>
    </source>
</evidence>
<keyword evidence="2" id="KW-0255">Endonuclease</keyword>
<dbReference type="InterPro" id="IPR024567">
    <property type="entry name" value="RNase_HII/HIII_dom"/>
</dbReference>
<name>A0A5S9MHX9_BACIA</name>
<dbReference type="Proteomes" id="UP000464658">
    <property type="component" value="Chromosome"/>
</dbReference>
<protein>
    <recommendedName>
        <fullName evidence="2">Ribonuclease</fullName>
        <ecNumber evidence="2">3.1.26.4</ecNumber>
    </recommendedName>
</protein>
<comment type="function">
    <text evidence="2">Endonuclease that specifically degrades the RNA of RNA-DNA hybrids.</text>
</comment>
<gene>
    <name evidence="4" type="ORF">BsIDN1_50270</name>
</gene>
<accession>A0A5S9MHX9</accession>
<feature type="domain" description="RNase H type-2" evidence="3">
    <location>
        <begin position="1"/>
        <end position="72"/>
    </location>
</feature>
<evidence type="ECO:0000313" key="5">
    <source>
        <dbReference type="Proteomes" id="UP000464658"/>
    </source>
</evidence>
<evidence type="ECO:0000256" key="1">
    <source>
        <dbReference type="PROSITE-ProRule" id="PRU01319"/>
    </source>
</evidence>
<proteinExistence type="inferred from homology"/>
<dbReference type="AlphaFoldDB" id="A0A5S9MHX9"/>
<dbReference type="EMBL" id="AP021906">
    <property type="protein sequence ID" value="BBP91409.1"/>
    <property type="molecule type" value="Genomic_DNA"/>
</dbReference>
<dbReference type="GO" id="GO:0004523">
    <property type="term" value="F:RNA-DNA hybrid ribonuclease activity"/>
    <property type="evidence" value="ECO:0007669"/>
    <property type="project" value="UniProtKB-EC"/>
</dbReference>
<comment type="caution">
    <text evidence="1">Lacks conserved residue(s) required for the propagation of feature annotation.</text>
</comment>
<dbReference type="SUPFAM" id="SSF53098">
    <property type="entry name" value="Ribonuclease H-like"/>
    <property type="match status" value="1"/>
</dbReference>
<sequence>MSVAAASIIARYAFLIEMDKLSQAAGFDIPKGAGPHVDKAAAKLIKLHGEDALRQFTKLHFANTQKAKKKML</sequence>
<dbReference type="InterPro" id="IPR036397">
    <property type="entry name" value="RNaseH_sf"/>
</dbReference>
<dbReference type="EC" id="3.1.26.4" evidence="2"/>
<dbReference type="InterPro" id="IPR012337">
    <property type="entry name" value="RNaseH-like_sf"/>
</dbReference>
<comment type="similarity">
    <text evidence="2">Belongs to the RNase HII family.</text>
</comment>
<keyword evidence="2" id="KW-0540">Nuclease</keyword>
<keyword evidence="2" id="KW-0378">Hydrolase</keyword>
<evidence type="ECO:0000259" key="3">
    <source>
        <dbReference type="PROSITE" id="PS51975"/>
    </source>
</evidence>
<dbReference type="PROSITE" id="PS51975">
    <property type="entry name" value="RNASE_H_2"/>
    <property type="match status" value="1"/>
</dbReference>
<dbReference type="Pfam" id="PF01351">
    <property type="entry name" value="RNase_HII"/>
    <property type="match status" value="1"/>
</dbReference>
<organism evidence="4 5">
    <name type="scientific">Bacillus safensis</name>
    <dbReference type="NCBI Taxonomy" id="561879"/>
    <lineage>
        <taxon>Bacteria</taxon>
        <taxon>Bacillati</taxon>
        <taxon>Bacillota</taxon>
        <taxon>Bacilli</taxon>
        <taxon>Bacillales</taxon>
        <taxon>Bacillaceae</taxon>
        <taxon>Bacillus</taxon>
    </lineage>
</organism>
<dbReference type="GO" id="GO:0003723">
    <property type="term" value="F:RNA binding"/>
    <property type="evidence" value="ECO:0007669"/>
    <property type="project" value="UniProtKB-UniRule"/>
</dbReference>
<evidence type="ECO:0000313" key="4">
    <source>
        <dbReference type="EMBL" id="BBP91409.1"/>
    </source>
</evidence>
<dbReference type="Gene3D" id="3.30.420.10">
    <property type="entry name" value="Ribonuclease H-like superfamily/Ribonuclease H"/>
    <property type="match status" value="1"/>
</dbReference>
<comment type="catalytic activity">
    <reaction evidence="2">
        <text>Endonucleolytic cleavage to 5'-phosphomonoester.</text>
        <dbReference type="EC" id="3.1.26.4"/>
    </reaction>
</comment>